<evidence type="ECO:0000313" key="2">
    <source>
        <dbReference type="EMBL" id="SEK79062.1"/>
    </source>
</evidence>
<keyword evidence="2" id="KW-0560">Oxidoreductase</keyword>
<dbReference type="Proteomes" id="UP000198807">
    <property type="component" value="Unassembled WGS sequence"/>
</dbReference>
<sequence length="118" mass="13466">MKYIFEVHIRDGYQAEDYAEAWVRASEIIQQAPGARGTELHRKIDDPTTLIAIAHWDSKASRDAMEAQPNPEVKEIIRSAAPFCEIRAIGEFEEPEWVVMPPRKAPWPFGTSLDTTRD</sequence>
<keyword evidence="3" id="KW-1185">Reference proteome</keyword>
<dbReference type="EMBL" id="FOBC01000004">
    <property type="protein sequence ID" value="SEK79062.1"/>
    <property type="molecule type" value="Genomic_DNA"/>
</dbReference>
<evidence type="ECO:0000313" key="3">
    <source>
        <dbReference type="Proteomes" id="UP000198807"/>
    </source>
</evidence>
<dbReference type="SUPFAM" id="SSF54909">
    <property type="entry name" value="Dimeric alpha+beta barrel"/>
    <property type="match status" value="1"/>
</dbReference>
<dbReference type="PROSITE" id="PS51725">
    <property type="entry name" value="ABM"/>
    <property type="match status" value="1"/>
</dbReference>
<evidence type="ECO:0000259" key="1">
    <source>
        <dbReference type="PROSITE" id="PS51725"/>
    </source>
</evidence>
<dbReference type="Gene3D" id="3.30.70.100">
    <property type="match status" value="1"/>
</dbReference>
<protein>
    <submittedName>
        <fullName evidence="2">Antibiotic biosynthesis monooxygenase</fullName>
    </submittedName>
</protein>
<dbReference type="OrthoDB" id="8906327at2"/>
<accession>A0A1H7JX55</accession>
<name>A0A1H7JX55_9GAMM</name>
<reference evidence="3" key="1">
    <citation type="submission" date="2016-10" db="EMBL/GenBank/DDBJ databases">
        <authorList>
            <person name="Varghese N."/>
            <person name="Submissions S."/>
        </authorList>
    </citation>
    <scope>NUCLEOTIDE SEQUENCE [LARGE SCALE GENOMIC DNA]</scope>
    <source>
        <strain evidence="3">CGMCC 1.9150</strain>
    </source>
</reference>
<dbReference type="InterPro" id="IPR011008">
    <property type="entry name" value="Dimeric_a/b-barrel"/>
</dbReference>
<dbReference type="STRING" id="650850.SAMN04488129_104163"/>
<dbReference type="GO" id="GO:0004497">
    <property type="term" value="F:monooxygenase activity"/>
    <property type="evidence" value="ECO:0007669"/>
    <property type="project" value="UniProtKB-KW"/>
</dbReference>
<dbReference type="RefSeq" id="WP_089711075.1">
    <property type="nucleotide sequence ID" value="NZ_FOBC01000004.1"/>
</dbReference>
<feature type="domain" description="ABM" evidence="1">
    <location>
        <begin position="1"/>
        <end position="92"/>
    </location>
</feature>
<keyword evidence="2" id="KW-0503">Monooxygenase</keyword>
<dbReference type="AlphaFoldDB" id="A0A1H7JX55"/>
<proteinExistence type="predicted"/>
<organism evidence="2 3">
    <name type="scientific">Halomonas daqiaonensis</name>
    <dbReference type="NCBI Taxonomy" id="650850"/>
    <lineage>
        <taxon>Bacteria</taxon>
        <taxon>Pseudomonadati</taxon>
        <taxon>Pseudomonadota</taxon>
        <taxon>Gammaproteobacteria</taxon>
        <taxon>Oceanospirillales</taxon>
        <taxon>Halomonadaceae</taxon>
        <taxon>Halomonas</taxon>
    </lineage>
</organism>
<dbReference type="InterPro" id="IPR007138">
    <property type="entry name" value="ABM_dom"/>
</dbReference>
<gene>
    <name evidence="2" type="ORF">SAMN04488129_104163</name>
</gene>
<dbReference type="Pfam" id="PF03992">
    <property type="entry name" value="ABM"/>
    <property type="match status" value="1"/>
</dbReference>